<dbReference type="PATRIC" id="fig|1120926.3.peg.3371"/>
<keyword evidence="1" id="KW-1133">Transmembrane helix</keyword>
<organism evidence="2 3">
    <name type="scientific">Acinetobacter gerneri DSM 14967 = CIP 107464 = MTCC 9824</name>
    <dbReference type="NCBI Taxonomy" id="1120926"/>
    <lineage>
        <taxon>Bacteria</taxon>
        <taxon>Pseudomonadati</taxon>
        <taxon>Pseudomonadota</taxon>
        <taxon>Gammaproteobacteria</taxon>
        <taxon>Moraxellales</taxon>
        <taxon>Moraxellaceae</taxon>
        <taxon>Acinetobacter</taxon>
    </lineage>
</organism>
<feature type="transmembrane region" description="Helical" evidence="1">
    <location>
        <begin position="74"/>
        <end position="95"/>
    </location>
</feature>
<dbReference type="InterPro" id="IPR025238">
    <property type="entry name" value="DUF4184"/>
</dbReference>
<feature type="transmembrane region" description="Helical" evidence="1">
    <location>
        <begin position="163"/>
        <end position="184"/>
    </location>
</feature>
<dbReference type="EMBL" id="APPN01000080">
    <property type="protein sequence ID" value="ENV32091.1"/>
    <property type="molecule type" value="Genomic_DNA"/>
</dbReference>
<dbReference type="HOGENOM" id="CLU_094849_0_0_6"/>
<feature type="transmembrane region" description="Helical" evidence="1">
    <location>
        <begin position="107"/>
        <end position="130"/>
    </location>
</feature>
<dbReference type="Proteomes" id="UP000013117">
    <property type="component" value="Unassembled WGS sequence"/>
</dbReference>
<evidence type="ECO:0000256" key="1">
    <source>
        <dbReference type="SAM" id="Phobius"/>
    </source>
</evidence>
<keyword evidence="3" id="KW-1185">Reference proteome</keyword>
<sequence>MITYYIDVFNPFYIMPFTLSHAVLAPPISKLSGQRLPIAAVAIGTMTPDLYRIMSKTEILVNHQFKGLIQPDLWVGLFFCLLWYGLYRPVIYKILAIKDDLQLDSSLAYFKFILMMCIAIIVGTCTHIIWDGLTHLDFRTLAFQSFLARPVHIFSTIYPMHRVLQIASSAIALPFLAWMTLHYYFKYKIALTNSHLMKNTGIFILIFSSIVGCIYYIYIAKNTGFIPQSNDLYDVFGFFFKFFSQGALICFTLLCLVFRVFIERKDLG</sequence>
<keyword evidence="1" id="KW-0472">Membrane</keyword>
<feature type="transmembrane region" description="Helical" evidence="1">
    <location>
        <begin position="238"/>
        <end position="262"/>
    </location>
</feature>
<keyword evidence="1" id="KW-0812">Transmembrane</keyword>
<dbReference type="AlphaFoldDB" id="N8Y623"/>
<protein>
    <submittedName>
        <fullName evidence="2">Uncharacterized protein</fullName>
    </submittedName>
</protein>
<dbReference type="STRING" id="202952.GCA_000747725_03508"/>
<gene>
    <name evidence="2" type="ORF">F960_03476</name>
</gene>
<dbReference type="eggNOG" id="ENOG50331ZI">
    <property type="taxonomic scope" value="Bacteria"/>
</dbReference>
<reference evidence="2 3" key="1">
    <citation type="submission" date="2013-02" db="EMBL/GenBank/DDBJ databases">
        <title>The Genome Sequence of Acinetobacter gerneri CIP 107464.</title>
        <authorList>
            <consortium name="The Broad Institute Genome Sequencing Platform"/>
            <consortium name="The Broad Institute Genome Sequencing Center for Infectious Disease"/>
            <person name="Cerqueira G."/>
            <person name="Feldgarden M."/>
            <person name="Courvalin P."/>
            <person name="Perichon B."/>
            <person name="Grillot-Courvalin C."/>
            <person name="Clermont D."/>
            <person name="Rocha E."/>
            <person name="Yoon E.-J."/>
            <person name="Nemec A."/>
            <person name="Walker B."/>
            <person name="Young S.K."/>
            <person name="Zeng Q."/>
            <person name="Gargeya S."/>
            <person name="Fitzgerald M."/>
            <person name="Haas B."/>
            <person name="Abouelleil A."/>
            <person name="Alvarado L."/>
            <person name="Arachchi H.M."/>
            <person name="Berlin A.M."/>
            <person name="Chapman S.B."/>
            <person name="Dewar J."/>
            <person name="Goldberg J."/>
            <person name="Griggs A."/>
            <person name="Gujja S."/>
            <person name="Hansen M."/>
            <person name="Howarth C."/>
            <person name="Imamovic A."/>
            <person name="Larimer J."/>
            <person name="McCowan C."/>
            <person name="Murphy C."/>
            <person name="Neiman D."/>
            <person name="Pearson M."/>
            <person name="Priest M."/>
            <person name="Roberts A."/>
            <person name="Saif S."/>
            <person name="Shea T."/>
            <person name="Sisk P."/>
            <person name="Sykes S."/>
            <person name="Wortman J."/>
            <person name="Nusbaum C."/>
            <person name="Birren B."/>
        </authorList>
    </citation>
    <scope>NUCLEOTIDE SEQUENCE [LARGE SCALE GENOMIC DNA]</scope>
    <source>
        <strain evidence="2 3">CIP 107464</strain>
    </source>
</reference>
<evidence type="ECO:0000313" key="2">
    <source>
        <dbReference type="EMBL" id="ENV32091.1"/>
    </source>
</evidence>
<name>N8Y623_9GAMM</name>
<evidence type="ECO:0000313" key="3">
    <source>
        <dbReference type="Proteomes" id="UP000013117"/>
    </source>
</evidence>
<comment type="caution">
    <text evidence="2">The sequence shown here is derived from an EMBL/GenBank/DDBJ whole genome shotgun (WGS) entry which is preliminary data.</text>
</comment>
<feature type="transmembrane region" description="Helical" evidence="1">
    <location>
        <begin position="196"/>
        <end position="218"/>
    </location>
</feature>
<proteinExistence type="predicted"/>
<dbReference type="Pfam" id="PF13803">
    <property type="entry name" value="DUF4184"/>
    <property type="match status" value="1"/>
</dbReference>
<accession>N8Y623</accession>